<gene>
    <name evidence="1" type="ORF">SAMN06296036_12249</name>
</gene>
<protein>
    <recommendedName>
        <fullName evidence="3">Tetratricopeptide repeat-containing protein</fullName>
    </recommendedName>
</protein>
<dbReference type="STRING" id="1513793.SAMN06296036_12249"/>
<dbReference type="RefSeq" id="WP_132323375.1">
    <property type="nucleotide sequence ID" value="NZ_FWZT01000022.1"/>
</dbReference>
<dbReference type="AlphaFoldDB" id="A0A1Y6CHG8"/>
<sequence length="299" mass="33542">MRFIFYLILLLCQNSQGSEAFEQYKPDMKALNSSPKAKRYYELLNKSVITYKDRPIYEERYKIIKELLVKYPKWIDGHWVFGSEAFQLGSTYVDEKDHDLALKIFSEGEDATRSCLVLEPRNPLCKMFLATNIAAAAAIRGVIPSLRYGSTVLNLWLDVKKSKVNYQFTPEVSLQGSVHYALGLFHRLVPDSTLLDWVFDVRGDIDEAVNLHKKVLSLDGPSPCGNLMLAAALLCKGEKEGSTPTLDVDRLLNKAQSLATKDLNQAICRIGAKTLAETPRLACGYTTAKQQDLKQDPGS</sequence>
<dbReference type="InterPro" id="IPR011990">
    <property type="entry name" value="TPR-like_helical_dom_sf"/>
</dbReference>
<accession>A0A1Y6CHG8</accession>
<name>A0A1Y6CHG8_9BACT</name>
<dbReference type="SUPFAM" id="SSF48452">
    <property type="entry name" value="TPR-like"/>
    <property type="match status" value="1"/>
</dbReference>
<keyword evidence="2" id="KW-1185">Reference proteome</keyword>
<proteinExistence type="predicted"/>
<evidence type="ECO:0000313" key="2">
    <source>
        <dbReference type="Proteomes" id="UP000192907"/>
    </source>
</evidence>
<organism evidence="1 2">
    <name type="scientific">Pseudobacteriovorax antillogorgiicola</name>
    <dbReference type="NCBI Taxonomy" id="1513793"/>
    <lineage>
        <taxon>Bacteria</taxon>
        <taxon>Pseudomonadati</taxon>
        <taxon>Bdellovibrionota</taxon>
        <taxon>Oligoflexia</taxon>
        <taxon>Oligoflexales</taxon>
        <taxon>Pseudobacteriovoracaceae</taxon>
        <taxon>Pseudobacteriovorax</taxon>
    </lineage>
</organism>
<dbReference type="Proteomes" id="UP000192907">
    <property type="component" value="Unassembled WGS sequence"/>
</dbReference>
<evidence type="ECO:0008006" key="3">
    <source>
        <dbReference type="Google" id="ProtNLM"/>
    </source>
</evidence>
<dbReference type="EMBL" id="FWZT01000022">
    <property type="protein sequence ID" value="SMF64533.1"/>
    <property type="molecule type" value="Genomic_DNA"/>
</dbReference>
<evidence type="ECO:0000313" key="1">
    <source>
        <dbReference type="EMBL" id="SMF64533.1"/>
    </source>
</evidence>
<reference evidence="2" key="1">
    <citation type="submission" date="2017-04" db="EMBL/GenBank/DDBJ databases">
        <authorList>
            <person name="Varghese N."/>
            <person name="Submissions S."/>
        </authorList>
    </citation>
    <scope>NUCLEOTIDE SEQUENCE [LARGE SCALE GENOMIC DNA]</scope>
    <source>
        <strain evidence="2">RKEM611</strain>
    </source>
</reference>